<dbReference type="GeneID" id="27346161"/>
<sequence length="1172" mass="133507">MSNKTKTFRVRWVPAEITRQSLAQFLQGSVPDLGGEANIHIRSLAPSPDDWTSPRSQTATLEFHEIPKPLQDANRTTWEFAPIGSDSPLIFDTDFLGFTPLNSVDGRHHTCDLVAVSGLASHPFGSWRQRRPPGQRQFMWLRDQLPRDFPTVRCMIYGYDTKLVESNSFQSLDDLARSFIHHLLTIGRAEHSARPLILLGHSLGGILVKRALLYLAGSGEAKKTMLSKIKLFIAFGVPNRGMRIDHLLSIVGLRPNKHLIESLAEPPPNVPSWLSVVDEQFSGIAQHYDIRVVSAFETETTPLTEMQSNGEAQRTGTSEILVQRDSAVQRSSRDHQDILHINKNHSDMAKFERNDLNYFVVRNFVREIVDAREGGLVSERVSRAPTSFLQNLRPHGKESADPHDTAHAESEMIDDIESSKRDNVVDSRRLLKSLNFEESSFRFQAIERAHESTFGWIFEKAELGFIPWILKGTGVYWIRGKAGSGKSTFMKYLHNTEQLKEAIRARGTRKQQIDLWFFFNERGTYLQKSLDGLLRGMLANLVSRESTIAELVLEIYRSKPRQIRDRWNFEDLKEAFAAVLTQDKHDLELTIFLDALDEYYGFPEVISQWILETVSTSRDSSSRTKVRFCFSSREWDSFVKAFSSEPGFVLHEHTYQDVEQYTISRLSRLTSQHPYSADDPSTPSSQLPPAEVVRLIATRAEGVFLWVKLAIDAIALSPTISSQEELETLISGLPADLEDFYMRIISRIPKPSRWRAFTLLEIVSRSSDLVTPQDLFFASACATGNTFQECKKHLRNAGFPVERASNDESISRDLVNLCGGFLECVDVDAVSNERRTVVQFIHRTVRDFVASPQFPQAILGDAYRLRLDNGYTFLLKYKCVLASQERQLNSHRTLLDLAHHDERSTGRAATTFIDSLPDPFFYLPSYSDGPNSLRTSHFEFAVLCNLYLYVRKSLGDLKSHRNERPLNKIAASLTVNHLTMDYAKMAQILLRHGFRVSDRDFGMTPFETVFIRAQYINLRKHPTEWVNFARVLIQDGGQNPNELLQSRHTHPLAERFSALHASWTRDMTLMLLQNRADVNLRDSQGYTPLDTFVLEDTYKDQSSLKAVFECAMLLLSHGGRLSRRGKKGLPGFLERMREAGFQFPNALIDQAVDTRTISVRSKIRDFISRHLG</sequence>
<name>A0A0D2C7S6_9EURO</name>
<dbReference type="PANTHER" id="PTHR10039:SF5">
    <property type="entry name" value="NACHT DOMAIN-CONTAINING PROTEIN"/>
    <property type="match status" value="1"/>
</dbReference>
<protein>
    <recommendedName>
        <fullName evidence="2">Nephrocystin 3-like N-terminal domain-containing protein</fullName>
    </recommendedName>
</protein>
<dbReference type="OrthoDB" id="1658288at2759"/>
<dbReference type="InterPro" id="IPR056884">
    <property type="entry name" value="NPHP3-like_N"/>
</dbReference>
<gene>
    <name evidence="3" type="ORF">PV07_06967</name>
</gene>
<organism evidence="3 4">
    <name type="scientific">Cladophialophora immunda</name>
    <dbReference type="NCBI Taxonomy" id="569365"/>
    <lineage>
        <taxon>Eukaryota</taxon>
        <taxon>Fungi</taxon>
        <taxon>Dikarya</taxon>
        <taxon>Ascomycota</taxon>
        <taxon>Pezizomycotina</taxon>
        <taxon>Eurotiomycetes</taxon>
        <taxon>Chaetothyriomycetidae</taxon>
        <taxon>Chaetothyriales</taxon>
        <taxon>Herpotrichiellaceae</taxon>
        <taxon>Cladophialophora</taxon>
    </lineage>
</organism>
<accession>A0A0D2C7S6</accession>
<dbReference type="SUPFAM" id="SSF53474">
    <property type="entry name" value="alpha/beta-Hydrolases"/>
    <property type="match status" value="1"/>
</dbReference>
<dbReference type="PANTHER" id="PTHR10039">
    <property type="entry name" value="AMELOGENIN"/>
    <property type="match status" value="1"/>
</dbReference>
<dbReference type="RefSeq" id="XP_016247424.1">
    <property type="nucleotide sequence ID" value="XM_016394005.1"/>
</dbReference>
<dbReference type="InterPro" id="IPR036770">
    <property type="entry name" value="Ankyrin_rpt-contain_sf"/>
</dbReference>
<dbReference type="Gene3D" id="1.25.40.20">
    <property type="entry name" value="Ankyrin repeat-containing domain"/>
    <property type="match status" value="1"/>
</dbReference>
<dbReference type="Gene3D" id="3.40.50.300">
    <property type="entry name" value="P-loop containing nucleotide triphosphate hydrolases"/>
    <property type="match status" value="1"/>
</dbReference>
<dbReference type="EMBL" id="KN847043">
    <property type="protein sequence ID" value="KIW27208.1"/>
    <property type="molecule type" value="Genomic_DNA"/>
</dbReference>
<dbReference type="Gene3D" id="3.40.50.1820">
    <property type="entry name" value="alpha/beta hydrolase"/>
    <property type="match status" value="1"/>
</dbReference>
<dbReference type="SUPFAM" id="SSF48403">
    <property type="entry name" value="Ankyrin repeat"/>
    <property type="match status" value="1"/>
</dbReference>
<dbReference type="Proteomes" id="UP000054466">
    <property type="component" value="Unassembled WGS sequence"/>
</dbReference>
<dbReference type="VEuPathDB" id="FungiDB:PV07_06967"/>
<keyword evidence="1" id="KW-0677">Repeat</keyword>
<dbReference type="InterPro" id="IPR027417">
    <property type="entry name" value="P-loop_NTPase"/>
</dbReference>
<proteinExistence type="predicted"/>
<dbReference type="HOGENOM" id="CLU_005462_0_0_1"/>
<dbReference type="SUPFAM" id="SSF52540">
    <property type="entry name" value="P-loop containing nucleoside triphosphate hydrolases"/>
    <property type="match status" value="1"/>
</dbReference>
<feature type="domain" description="Nephrocystin 3-like N-terminal" evidence="2">
    <location>
        <begin position="453"/>
        <end position="633"/>
    </location>
</feature>
<evidence type="ECO:0000313" key="4">
    <source>
        <dbReference type="Proteomes" id="UP000054466"/>
    </source>
</evidence>
<dbReference type="Pfam" id="PF24883">
    <property type="entry name" value="NPHP3_N"/>
    <property type="match status" value="1"/>
</dbReference>
<dbReference type="InterPro" id="IPR029058">
    <property type="entry name" value="AB_hydrolase_fold"/>
</dbReference>
<evidence type="ECO:0000256" key="1">
    <source>
        <dbReference type="ARBA" id="ARBA00022737"/>
    </source>
</evidence>
<dbReference type="AlphaFoldDB" id="A0A0D2C7S6"/>
<evidence type="ECO:0000259" key="2">
    <source>
        <dbReference type="Pfam" id="PF24883"/>
    </source>
</evidence>
<keyword evidence="4" id="KW-1185">Reference proteome</keyword>
<evidence type="ECO:0000313" key="3">
    <source>
        <dbReference type="EMBL" id="KIW27208.1"/>
    </source>
</evidence>
<reference evidence="3 4" key="1">
    <citation type="submission" date="2015-01" db="EMBL/GenBank/DDBJ databases">
        <title>The Genome Sequence of Cladophialophora immunda CBS83496.</title>
        <authorList>
            <consortium name="The Broad Institute Genomics Platform"/>
            <person name="Cuomo C."/>
            <person name="de Hoog S."/>
            <person name="Gorbushina A."/>
            <person name="Stielow B."/>
            <person name="Teixiera M."/>
            <person name="Abouelleil A."/>
            <person name="Chapman S.B."/>
            <person name="Priest M."/>
            <person name="Young S.K."/>
            <person name="Wortman J."/>
            <person name="Nusbaum C."/>
            <person name="Birren B."/>
        </authorList>
    </citation>
    <scope>NUCLEOTIDE SEQUENCE [LARGE SCALE GENOMIC DNA]</scope>
    <source>
        <strain evidence="3 4">CBS 83496</strain>
    </source>
</reference>